<feature type="transmembrane region" description="Helical" evidence="1">
    <location>
        <begin position="29"/>
        <end position="53"/>
    </location>
</feature>
<feature type="transmembrane region" description="Helical" evidence="1">
    <location>
        <begin position="373"/>
        <end position="394"/>
    </location>
</feature>
<accession>A0A934I823</accession>
<feature type="transmembrane region" description="Helical" evidence="1">
    <location>
        <begin position="432"/>
        <end position="457"/>
    </location>
</feature>
<keyword evidence="1" id="KW-0472">Membrane</keyword>
<protein>
    <submittedName>
        <fullName evidence="2">PepSY domain-containing protein</fullName>
    </submittedName>
</protein>
<evidence type="ECO:0000313" key="3">
    <source>
        <dbReference type="Proteomes" id="UP000602087"/>
    </source>
</evidence>
<feature type="transmembrane region" description="Helical" evidence="1">
    <location>
        <begin position="169"/>
        <end position="187"/>
    </location>
</feature>
<dbReference type="RefSeq" id="WP_198732261.1">
    <property type="nucleotide sequence ID" value="NZ_JAEINH010000001.1"/>
</dbReference>
<keyword evidence="1" id="KW-0812">Transmembrane</keyword>
<evidence type="ECO:0000256" key="1">
    <source>
        <dbReference type="SAM" id="Phobius"/>
    </source>
</evidence>
<organism evidence="2 3">
    <name type="scientific">Sanguibacter suaedae</name>
    <dbReference type="NCBI Taxonomy" id="2795737"/>
    <lineage>
        <taxon>Bacteria</taxon>
        <taxon>Bacillati</taxon>
        <taxon>Actinomycetota</taxon>
        <taxon>Actinomycetes</taxon>
        <taxon>Micrococcales</taxon>
        <taxon>Sanguibacteraceae</taxon>
        <taxon>Sanguibacter</taxon>
    </lineage>
</organism>
<keyword evidence="1" id="KW-1133">Transmembrane helix</keyword>
<proteinExistence type="predicted"/>
<dbReference type="AlphaFoldDB" id="A0A934I823"/>
<dbReference type="PANTHER" id="PTHR34219:SF1">
    <property type="entry name" value="PEPSY DOMAIN-CONTAINING PROTEIN"/>
    <property type="match status" value="1"/>
</dbReference>
<dbReference type="PANTHER" id="PTHR34219">
    <property type="entry name" value="IRON-REGULATED INNER MEMBRANE PROTEIN-RELATED"/>
    <property type="match status" value="1"/>
</dbReference>
<dbReference type="Proteomes" id="UP000602087">
    <property type="component" value="Unassembled WGS sequence"/>
</dbReference>
<sequence length="468" mass="49418">MTTTVDRTDTRTDARRPARGQTGRLLLRLHFYAGVLVGPFILVAALSGALYALSPQIEKVVYAHELRVPVSGPDLSLAAQVDAAQAATGGTEQPVAVRPAPNPGDTTRVLYAADGESSSRTIFVNPASGEIRGDLLTYGTSGALPLRTWISTLHRTLHLGDAGRLYSELAASWLGVVSLAGLGLWAARWRRTRKARGLVVPEKGATGYRRTLGWHASTGIWVLGGALFLSATGITWSQYAGANVSALRAGLSWQAPTVTTALDGADVGGGGEHAGHHDGMVMDAPDADPATFDAVLDVARGESVDTGLVEIVPPSAEGEAWVVQEIQRSYPTQVDVVAVDGDTLEVTDRVDFADHPFVAKLARWGIDMHQGTLFGLTNQIVLTVVALAIAALVVKGYVMWWQRRPTRDAGRAVGKAPARGALRDTPWWGRTVVLGVAVGVGFALPLVGVSLAAFVVVDSLLGLRARKG</sequence>
<keyword evidence="3" id="KW-1185">Reference proteome</keyword>
<comment type="caution">
    <text evidence="2">The sequence shown here is derived from an EMBL/GenBank/DDBJ whole genome shotgun (WGS) entry which is preliminary data.</text>
</comment>
<name>A0A934I823_9MICO</name>
<dbReference type="Pfam" id="PF03929">
    <property type="entry name" value="PepSY_TM"/>
    <property type="match status" value="1"/>
</dbReference>
<dbReference type="InterPro" id="IPR005625">
    <property type="entry name" value="PepSY-ass_TM"/>
</dbReference>
<reference evidence="2" key="1">
    <citation type="submission" date="2020-12" db="EMBL/GenBank/DDBJ databases">
        <title>Sanguibacter suaedae sp. nov., isolated from Suaeda aralocaspica.</title>
        <authorList>
            <person name="Ma Q."/>
        </authorList>
    </citation>
    <scope>NUCLEOTIDE SEQUENCE</scope>
    <source>
        <strain evidence="2">YZGR15</strain>
    </source>
</reference>
<dbReference type="EMBL" id="JAEINH010000001">
    <property type="protein sequence ID" value="MBI9113707.1"/>
    <property type="molecule type" value="Genomic_DNA"/>
</dbReference>
<gene>
    <name evidence="2" type="ORF">JAV76_01610</name>
</gene>
<evidence type="ECO:0000313" key="2">
    <source>
        <dbReference type="EMBL" id="MBI9113707.1"/>
    </source>
</evidence>